<evidence type="ECO:0008006" key="3">
    <source>
        <dbReference type="Google" id="ProtNLM"/>
    </source>
</evidence>
<evidence type="ECO:0000313" key="1">
    <source>
        <dbReference type="EMBL" id="EPS30895.1"/>
    </source>
</evidence>
<keyword evidence="2" id="KW-1185">Reference proteome</keyword>
<accession>S7ZJV8</accession>
<reference evidence="1 2" key="1">
    <citation type="journal article" date="2013" name="PLoS ONE">
        <title>Genomic and secretomic analyses reveal unique features of the lignocellulolytic enzyme system of Penicillium decumbens.</title>
        <authorList>
            <person name="Liu G."/>
            <person name="Zhang L."/>
            <person name="Wei X."/>
            <person name="Zou G."/>
            <person name="Qin Y."/>
            <person name="Ma L."/>
            <person name="Li J."/>
            <person name="Zheng H."/>
            <person name="Wang S."/>
            <person name="Wang C."/>
            <person name="Xun L."/>
            <person name="Zhao G.-P."/>
            <person name="Zhou Z."/>
            <person name="Qu Y."/>
        </authorList>
    </citation>
    <scope>NUCLEOTIDE SEQUENCE [LARGE SCALE GENOMIC DNA]</scope>
    <source>
        <strain evidence="2">114-2 / CGMCC 5302</strain>
    </source>
</reference>
<gene>
    <name evidence="1" type="ORF">PDE_05848</name>
</gene>
<dbReference type="HOGENOM" id="CLU_048475_1_0_1"/>
<dbReference type="STRING" id="933388.S7ZJV8"/>
<sequence length="202" mass="22546">MKSRCRIHPSHSAHPLAIASLPHWRWLICERGYANVLPPPALRLVGSQPSRVADQIPVSGHRDAVLGVLYDMDAGDEKILDGYEGVDEAAEEVDEDTSVISPAIRPREQGEGSYNKWYVEAEVEKWLDEKSLEDGVAVGSAGGSQVPVRVRVLVYVDEEHVLMSRPKAEYIPRMDRAIREAEALGMDGKWLKEVLRKDIPEV</sequence>
<proteinExistence type="predicted"/>
<dbReference type="AlphaFoldDB" id="S7ZJV8"/>
<organism evidence="1 2">
    <name type="scientific">Penicillium oxalicum (strain 114-2 / CGMCC 5302)</name>
    <name type="common">Penicillium decumbens</name>
    <dbReference type="NCBI Taxonomy" id="933388"/>
    <lineage>
        <taxon>Eukaryota</taxon>
        <taxon>Fungi</taxon>
        <taxon>Dikarya</taxon>
        <taxon>Ascomycota</taxon>
        <taxon>Pezizomycotina</taxon>
        <taxon>Eurotiomycetes</taxon>
        <taxon>Eurotiomycetidae</taxon>
        <taxon>Eurotiales</taxon>
        <taxon>Aspergillaceae</taxon>
        <taxon>Penicillium</taxon>
    </lineage>
</organism>
<dbReference type="EMBL" id="KB644412">
    <property type="protein sequence ID" value="EPS30895.1"/>
    <property type="molecule type" value="Genomic_DNA"/>
</dbReference>
<name>S7ZJV8_PENO1</name>
<evidence type="ECO:0000313" key="2">
    <source>
        <dbReference type="Proteomes" id="UP000019376"/>
    </source>
</evidence>
<dbReference type="Proteomes" id="UP000019376">
    <property type="component" value="Unassembled WGS sequence"/>
</dbReference>
<dbReference type="PhylomeDB" id="S7ZJV8"/>
<dbReference type="OrthoDB" id="2924818at2759"/>
<protein>
    <recommendedName>
        <fullName evidence="3">Gamma-glutamylcyclotransferase</fullName>
    </recommendedName>
</protein>
<dbReference type="eggNOG" id="ENOG502SRHS">
    <property type="taxonomic scope" value="Eukaryota"/>
</dbReference>
<dbReference type="Gene3D" id="3.10.490.10">
    <property type="entry name" value="Gamma-glutamyl cyclotransferase-like"/>
    <property type="match status" value="1"/>
</dbReference>